<organism evidence="2 3">
    <name type="scientific">Pleurodeles waltl</name>
    <name type="common">Iberian ribbed newt</name>
    <dbReference type="NCBI Taxonomy" id="8319"/>
    <lineage>
        <taxon>Eukaryota</taxon>
        <taxon>Metazoa</taxon>
        <taxon>Chordata</taxon>
        <taxon>Craniata</taxon>
        <taxon>Vertebrata</taxon>
        <taxon>Euteleostomi</taxon>
        <taxon>Amphibia</taxon>
        <taxon>Batrachia</taxon>
        <taxon>Caudata</taxon>
        <taxon>Salamandroidea</taxon>
        <taxon>Salamandridae</taxon>
        <taxon>Pleurodelinae</taxon>
        <taxon>Pleurodeles</taxon>
    </lineage>
</organism>
<accession>A0AAV7VBY3</accession>
<protein>
    <submittedName>
        <fullName evidence="2">Uncharacterized protein</fullName>
    </submittedName>
</protein>
<evidence type="ECO:0000313" key="2">
    <source>
        <dbReference type="EMBL" id="KAJ1199083.1"/>
    </source>
</evidence>
<proteinExistence type="predicted"/>
<name>A0AAV7VBY3_PLEWA</name>
<keyword evidence="3" id="KW-1185">Reference proteome</keyword>
<sequence length="84" mass="8977">MRGAPQTKEAVLPGPREGPCAEEAATRCPPGDAGGEDPRSPTGLRVRKSPAGRWGRAPCAEPRGLRRQRRTGPREGPCTKRGHL</sequence>
<gene>
    <name evidence="2" type="ORF">NDU88_002921</name>
</gene>
<dbReference type="AlphaFoldDB" id="A0AAV7VBY3"/>
<evidence type="ECO:0000256" key="1">
    <source>
        <dbReference type="SAM" id="MobiDB-lite"/>
    </source>
</evidence>
<dbReference type="EMBL" id="JANPWB010000003">
    <property type="protein sequence ID" value="KAJ1199083.1"/>
    <property type="molecule type" value="Genomic_DNA"/>
</dbReference>
<comment type="caution">
    <text evidence="2">The sequence shown here is derived from an EMBL/GenBank/DDBJ whole genome shotgun (WGS) entry which is preliminary data.</text>
</comment>
<reference evidence="2" key="1">
    <citation type="journal article" date="2022" name="bioRxiv">
        <title>Sequencing and chromosome-scale assembly of the giantPleurodeles waltlgenome.</title>
        <authorList>
            <person name="Brown T."/>
            <person name="Elewa A."/>
            <person name="Iarovenko S."/>
            <person name="Subramanian E."/>
            <person name="Araus A.J."/>
            <person name="Petzold A."/>
            <person name="Susuki M."/>
            <person name="Suzuki K.-i.T."/>
            <person name="Hayashi T."/>
            <person name="Toyoda A."/>
            <person name="Oliveira C."/>
            <person name="Osipova E."/>
            <person name="Leigh N.D."/>
            <person name="Simon A."/>
            <person name="Yun M.H."/>
        </authorList>
    </citation>
    <scope>NUCLEOTIDE SEQUENCE</scope>
    <source>
        <strain evidence="2">20211129_DDA</strain>
        <tissue evidence="2">Liver</tissue>
    </source>
</reference>
<feature type="region of interest" description="Disordered" evidence="1">
    <location>
        <begin position="1"/>
        <end position="84"/>
    </location>
</feature>
<dbReference type="Proteomes" id="UP001066276">
    <property type="component" value="Chromosome 2_1"/>
</dbReference>
<evidence type="ECO:0000313" key="3">
    <source>
        <dbReference type="Proteomes" id="UP001066276"/>
    </source>
</evidence>